<dbReference type="GO" id="GO:0003921">
    <property type="term" value="F:GMP synthase activity"/>
    <property type="evidence" value="ECO:0007669"/>
    <property type="project" value="InterPro"/>
</dbReference>
<comment type="pathway">
    <text evidence="2 10">Purine metabolism; GMP biosynthesis; GMP from XMP (L-Gln route): step 1/1.</text>
</comment>
<evidence type="ECO:0000256" key="1">
    <source>
        <dbReference type="ARBA" id="ARBA00002332"/>
    </source>
</evidence>
<keyword evidence="9 10" id="KW-0315">Glutamine amidotransferase</keyword>
<evidence type="ECO:0000256" key="6">
    <source>
        <dbReference type="ARBA" id="ARBA00022749"/>
    </source>
</evidence>
<dbReference type="PANTHER" id="PTHR11922:SF2">
    <property type="entry name" value="GMP SYNTHASE [GLUTAMINE-HYDROLYZING]"/>
    <property type="match status" value="1"/>
</dbReference>
<dbReference type="CDD" id="cd01997">
    <property type="entry name" value="GMP_synthase_C"/>
    <property type="match status" value="1"/>
</dbReference>
<dbReference type="PRINTS" id="PR00097">
    <property type="entry name" value="ANTSNTHASEII"/>
</dbReference>
<feature type="active site" description="Nucleophile" evidence="10">
    <location>
        <position position="82"/>
    </location>
</feature>
<reference evidence="13 14" key="1">
    <citation type="journal article" date="2020" name="Front. Microbiol.">
        <title>Genomic Analysis and Antimicrobial Resistance of Aliarcobacter cryaerophilus Strains From German Water Poultry.</title>
        <authorList>
            <person name="Muller E."/>
            <person name="Hotzel H."/>
            <person name="Ahlers C."/>
            <person name="Hanel I."/>
            <person name="Tomaso H."/>
            <person name="Abdel-Glil M.Y."/>
        </authorList>
    </citation>
    <scope>NUCLEOTIDE SEQUENCE [LARGE SCALE GENOMIC DNA]</scope>
    <source>
        <strain evidence="13 14">16CS1285-4</strain>
    </source>
</reference>
<dbReference type="AlphaFoldDB" id="A0A7G9LKX8"/>
<dbReference type="PROSITE" id="PS51273">
    <property type="entry name" value="GATASE_TYPE_1"/>
    <property type="match status" value="1"/>
</dbReference>
<dbReference type="GO" id="GO:0005829">
    <property type="term" value="C:cytosol"/>
    <property type="evidence" value="ECO:0007669"/>
    <property type="project" value="TreeGrafter"/>
</dbReference>
<dbReference type="Pfam" id="PF00117">
    <property type="entry name" value="GATase"/>
    <property type="match status" value="1"/>
</dbReference>
<keyword evidence="6 10" id="KW-0332">GMP biosynthesis</keyword>
<dbReference type="EMBL" id="CP060693">
    <property type="protein sequence ID" value="QNM89277.1"/>
    <property type="molecule type" value="Genomic_DNA"/>
</dbReference>
<accession>A0A7G9LKX8</accession>
<keyword evidence="5 10" id="KW-0547">Nucleotide-binding</keyword>
<dbReference type="UniPathway" id="UPA00189">
    <property type="reaction ID" value="UER00296"/>
</dbReference>
<evidence type="ECO:0000256" key="5">
    <source>
        <dbReference type="ARBA" id="ARBA00022741"/>
    </source>
</evidence>
<evidence type="ECO:0000256" key="7">
    <source>
        <dbReference type="ARBA" id="ARBA00022755"/>
    </source>
</evidence>
<dbReference type="SUPFAM" id="SSF52402">
    <property type="entry name" value="Adenine nucleotide alpha hydrolases-like"/>
    <property type="match status" value="1"/>
</dbReference>
<evidence type="ECO:0000256" key="2">
    <source>
        <dbReference type="ARBA" id="ARBA00005153"/>
    </source>
</evidence>
<evidence type="ECO:0000256" key="4">
    <source>
        <dbReference type="ARBA" id="ARBA00022598"/>
    </source>
</evidence>
<feature type="binding site" evidence="11">
    <location>
        <begin position="223"/>
        <end position="229"/>
    </location>
    <ligand>
        <name>ATP</name>
        <dbReference type="ChEBI" id="CHEBI:30616"/>
    </ligand>
</feature>
<dbReference type="EC" id="6.3.5.2" evidence="10"/>
<dbReference type="SUPFAM" id="SSF54810">
    <property type="entry name" value="GMP synthetase C-terminal dimerisation domain"/>
    <property type="match status" value="1"/>
</dbReference>
<dbReference type="Proteomes" id="UP000515842">
    <property type="component" value="Chromosome"/>
</dbReference>
<keyword evidence="7 10" id="KW-0658">Purine biosynthesis</keyword>
<evidence type="ECO:0000256" key="9">
    <source>
        <dbReference type="ARBA" id="ARBA00022962"/>
    </source>
</evidence>
<feature type="active site" evidence="10">
    <location>
        <position position="169"/>
    </location>
</feature>
<comment type="subunit">
    <text evidence="3 10">Homodimer.</text>
</comment>
<dbReference type="PRINTS" id="PR00096">
    <property type="entry name" value="GATASE"/>
</dbReference>
<dbReference type="SUPFAM" id="SSF52317">
    <property type="entry name" value="Class I glutamine amidotransferase-like"/>
    <property type="match status" value="1"/>
</dbReference>
<dbReference type="RefSeq" id="WP_187473870.1">
    <property type="nucleotide sequence ID" value="NZ_CP060693.1"/>
</dbReference>
<comment type="function">
    <text evidence="1 10">Catalyzes the synthesis of GMP from XMP.</text>
</comment>
<dbReference type="PANTHER" id="PTHR11922">
    <property type="entry name" value="GMP SYNTHASE-RELATED"/>
    <property type="match status" value="1"/>
</dbReference>
<organism evidence="13 14">
    <name type="scientific">Aliarcobacter cryaerophilus</name>
    <dbReference type="NCBI Taxonomy" id="28198"/>
    <lineage>
        <taxon>Bacteria</taxon>
        <taxon>Pseudomonadati</taxon>
        <taxon>Campylobacterota</taxon>
        <taxon>Epsilonproteobacteria</taxon>
        <taxon>Campylobacterales</taxon>
        <taxon>Arcobacteraceae</taxon>
        <taxon>Aliarcobacter</taxon>
    </lineage>
</organism>
<dbReference type="PROSITE" id="PS51553">
    <property type="entry name" value="GMPS_ATP_PPASE"/>
    <property type="match status" value="1"/>
</dbReference>
<proteinExistence type="inferred from homology"/>
<feature type="domain" description="GMPS ATP-PPase" evidence="12">
    <location>
        <begin position="196"/>
        <end position="386"/>
    </location>
</feature>
<gene>
    <name evidence="10 13" type="primary">guaA</name>
    <name evidence="13" type="ORF">HOO34_06220</name>
</gene>
<dbReference type="Gene3D" id="3.40.50.880">
    <property type="match status" value="1"/>
</dbReference>
<comment type="catalytic activity">
    <reaction evidence="10">
        <text>XMP + L-glutamine + ATP + H2O = GMP + L-glutamate + AMP + diphosphate + 2 H(+)</text>
        <dbReference type="Rhea" id="RHEA:11680"/>
        <dbReference type="ChEBI" id="CHEBI:15377"/>
        <dbReference type="ChEBI" id="CHEBI:15378"/>
        <dbReference type="ChEBI" id="CHEBI:29985"/>
        <dbReference type="ChEBI" id="CHEBI:30616"/>
        <dbReference type="ChEBI" id="CHEBI:33019"/>
        <dbReference type="ChEBI" id="CHEBI:57464"/>
        <dbReference type="ChEBI" id="CHEBI:58115"/>
        <dbReference type="ChEBI" id="CHEBI:58359"/>
        <dbReference type="ChEBI" id="CHEBI:456215"/>
        <dbReference type="EC" id="6.3.5.2"/>
    </reaction>
</comment>
<dbReference type="HAMAP" id="MF_00344">
    <property type="entry name" value="GMP_synthase"/>
    <property type="match status" value="1"/>
</dbReference>
<evidence type="ECO:0000313" key="13">
    <source>
        <dbReference type="EMBL" id="QNM89277.1"/>
    </source>
</evidence>
<dbReference type="InterPro" id="IPR001674">
    <property type="entry name" value="GMP_synth_C"/>
</dbReference>
<protein>
    <recommendedName>
        <fullName evidence="10">GMP synthase [glutamine-hydrolyzing]</fullName>
        <ecNumber evidence="10">6.3.5.2</ecNumber>
    </recommendedName>
    <alternativeName>
        <fullName evidence="10">GMP synthetase</fullName>
    </alternativeName>
    <alternativeName>
        <fullName evidence="10">Glutamine amidotransferase</fullName>
    </alternativeName>
</protein>
<dbReference type="GO" id="GO:0005524">
    <property type="term" value="F:ATP binding"/>
    <property type="evidence" value="ECO:0007669"/>
    <property type="project" value="UniProtKB-UniRule"/>
</dbReference>
<evidence type="ECO:0000256" key="8">
    <source>
        <dbReference type="ARBA" id="ARBA00022840"/>
    </source>
</evidence>
<evidence type="ECO:0000259" key="12">
    <source>
        <dbReference type="PROSITE" id="PS51553"/>
    </source>
</evidence>
<dbReference type="InterPro" id="IPR025777">
    <property type="entry name" value="GMPS_ATP_PPase_dom"/>
</dbReference>
<dbReference type="NCBIfam" id="NF000848">
    <property type="entry name" value="PRK00074.1"/>
    <property type="match status" value="1"/>
</dbReference>
<dbReference type="InterPro" id="IPR022955">
    <property type="entry name" value="GMP_synthase"/>
</dbReference>
<dbReference type="Gene3D" id="3.30.300.10">
    <property type="match status" value="1"/>
</dbReference>
<sequence length="511" mass="56765">MKHVPIVVLDFGSQYTQIIARKLRESGVYSEIVPYNESIEDIMARTPKGIILSGGPASVYASDSYHPDSTIFDLGLPILGICYGMQLIAQHFGGSVIPATSHEYGKAKLDIIVENEIFKDTQNGQIVWMSHGDRVESIPSGFEKIAISENSPYAAIADTNRNIYAFQFHPEVYHSECGSKLLKNFAKYICGCESTWNMGSFAKEQIERVKKQVGNKKVLCAVSGGVDSSVVATLLFEAIGNQVIPVFVDNGLLRANEREQVETIFKSRGIDLITVDASEQFLTKLAGVTDPETKRKIIGETFIEVFDKEAKKHEGVEFLAQGTLYTDVIESVSVKGPSKTIKSHHNVGGLPDWMKFELVEPLREIFKDEVRELGLELGLPRNMINRHPFPGPGLAIRVMGDVNKPDLDLLRKADVILLDVLHSTGYYEKTWQAFTVLLNVKSVGVMGDNRTYDNTVCVRIVDATDGMTATFAHIPHDILETISRRIINEVDGINRVVYDISSKPPATIEWE</sequence>
<dbReference type="NCBIfam" id="TIGR00884">
    <property type="entry name" value="guaA_Cterm"/>
    <property type="match status" value="1"/>
</dbReference>
<name>A0A7G9LKX8_9BACT</name>
<evidence type="ECO:0000256" key="3">
    <source>
        <dbReference type="ARBA" id="ARBA00011738"/>
    </source>
</evidence>
<dbReference type="InterPro" id="IPR017926">
    <property type="entry name" value="GATASE"/>
</dbReference>
<dbReference type="InterPro" id="IPR029062">
    <property type="entry name" value="Class_I_gatase-like"/>
</dbReference>
<keyword evidence="4 10" id="KW-0436">Ligase</keyword>
<evidence type="ECO:0000256" key="10">
    <source>
        <dbReference type="HAMAP-Rule" id="MF_00344"/>
    </source>
</evidence>
<dbReference type="PRINTS" id="PR00099">
    <property type="entry name" value="CPSGATASE"/>
</dbReference>
<keyword evidence="8 10" id="KW-0067">ATP-binding</keyword>
<dbReference type="Pfam" id="PF02540">
    <property type="entry name" value="NAD_synthase"/>
    <property type="match status" value="1"/>
</dbReference>
<dbReference type="InterPro" id="IPR004739">
    <property type="entry name" value="GMP_synth_GATase"/>
</dbReference>
<evidence type="ECO:0000256" key="11">
    <source>
        <dbReference type="PROSITE-ProRule" id="PRU00886"/>
    </source>
</evidence>
<feature type="active site" evidence="10">
    <location>
        <position position="171"/>
    </location>
</feature>
<dbReference type="NCBIfam" id="TIGR00888">
    <property type="entry name" value="guaA_Nterm"/>
    <property type="match status" value="1"/>
</dbReference>
<dbReference type="FunFam" id="3.40.50.880:FF:000001">
    <property type="entry name" value="GMP synthase [glutamine-hydrolyzing]"/>
    <property type="match status" value="1"/>
</dbReference>
<dbReference type="FunFam" id="3.30.300.10:FF:000002">
    <property type="entry name" value="GMP synthase [glutamine-hydrolyzing]"/>
    <property type="match status" value="1"/>
</dbReference>
<dbReference type="Pfam" id="PF00958">
    <property type="entry name" value="GMP_synt_C"/>
    <property type="match status" value="1"/>
</dbReference>
<dbReference type="FunFam" id="3.40.50.620:FF:000001">
    <property type="entry name" value="GMP synthase [glutamine-hydrolyzing]"/>
    <property type="match status" value="1"/>
</dbReference>
<dbReference type="CDD" id="cd01742">
    <property type="entry name" value="GATase1_GMP_Synthase"/>
    <property type="match status" value="1"/>
</dbReference>
<dbReference type="InterPro" id="IPR014729">
    <property type="entry name" value="Rossmann-like_a/b/a_fold"/>
</dbReference>
<dbReference type="Gene3D" id="3.40.50.620">
    <property type="entry name" value="HUPs"/>
    <property type="match status" value="1"/>
</dbReference>
<dbReference type="InterPro" id="IPR022310">
    <property type="entry name" value="NAD/GMP_synthase"/>
</dbReference>
<evidence type="ECO:0000313" key="14">
    <source>
        <dbReference type="Proteomes" id="UP000515842"/>
    </source>
</evidence>